<evidence type="ECO:0008006" key="4">
    <source>
        <dbReference type="Google" id="ProtNLM"/>
    </source>
</evidence>
<feature type="region of interest" description="Disordered" evidence="1">
    <location>
        <begin position="423"/>
        <end position="469"/>
    </location>
</feature>
<protein>
    <recommendedName>
        <fullName evidence="4">Endonuclease/exonuclease/phosphatase domain-containing protein</fullName>
    </recommendedName>
</protein>
<sequence>MLRCAATSQRPNASPFGTQPDLLSDHFIAIQGISEAQPITVVCVYAPTVAGDRERFFQSLLAMPRPAGAVAVGGDFNCVLEPELDRSRFTTRDQMSESLSALIAAWNLVDAVSDDILGAQTRSDVTAFQQRYHSYLLCDYRYRTRVGAPRSLLITEEAVRRSTQPRKRPPQLRYPLPAVMEEAVLACGRAIITSTQPQLLRSTGPDSAALWDEMKTRIRRESLVARRTAVSAASARTRMKARRLHKALNAIKTTTSPVTPQDATVDGVTRRLAALSLDPIRRYRSLRAHLIACQTAASARTRLRCLARHAAQDEEGDYEMGDDGDFEGDDLEDADLCVAIPATQASASLPPAAPPRPAPLIIDVDADNAADAQLARAGRADHADAADSEAHSARGMKRRAASLVAEDAMSAQRLARQLRFEGLGAPASAKRNRSSPGSGPSPTITSITTGSQATSPAGSTPSSGAPPSRRELVAAAALARSQGDNAGGNDAGGAGPSAPGDAPLTFTGSDAASHVASYTAVPAAPPGVALAPPVFPRVPLPFALGNVRGRSSVSRYNSLDETQRPWDAMWRGRVRHVFLFNPNQLSAAQVDWISQVLCFMFRYRRQYWQRQHWFPLSRQSGAPSSITAAYATREASDRELVVAFRALTDSARPGTSTASF</sequence>
<feature type="region of interest" description="Disordered" evidence="1">
    <location>
        <begin position="482"/>
        <end position="506"/>
    </location>
</feature>
<reference evidence="2" key="1">
    <citation type="submission" date="2021-12" db="EMBL/GenBank/DDBJ databases">
        <title>Prjna785345.</title>
        <authorList>
            <person name="Rujirawat T."/>
            <person name="Krajaejun T."/>
        </authorList>
    </citation>
    <scope>NUCLEOTIDE SEQUENCE</scope>
    <source>
        <strain evidence="2">Pi057C3</strain>
    </source>
</reference>
<feature type="compositionally biased region" description="Basic and acidic residues" evidence="1">
    <location>
        <begin position="378"/>
        <end position="392"/>
    </location>
</feature>
<feature type="compositionally biased region" description="Low complexity" evidence="1">
    <location>
        <begin position="434"/>
        <end position="467"/>
    </location>
</feature>
<evidence type="ECO:0000313" key="2">
    <source>
        <dbReference type="EMBL" id="KAJ0392088.1"/>
    </source>
</evidence>
<accession>A0AAD5LSD6</accession>
<dbReference type="AlphaFoldDB" id="A0AAD5LSD6"/>
<dbReference type="InterPro" id="IPR036691">
    <property type="entry name" value="Endo/exonu/phosph_ase_sf"/>
</dbReference>
<dbReference type="SUPFAM" id="SSF56219">
    <property type="entry name" value="DNase I-like"/>
    <property type="match status" value="1"/>
</dbReference>
<proteinExistence type="predicted"/>
<gene>
    <name evidence="2" type="ORF">P43SY_011779</name>
</gene>
<name>A0AAD5LSD6_PYTIN</name>
<organism evidence="2 3">
    <name type="scientific">Pythium insidiosum</name>
    <name type="common">Pythiosis disease agent</name>
    <dbReference type="NCBI Taxonomy" id="114742"/>
    <lineage>
        <taxon>Eukaryota</taxon>
        <taxon>Sar</taxon>
        <taxon>Stramenopiles</taxon>
        <taxon>Oomycota</taxon>
        <taxon>Peronosporomycetes</taxon>
        <taxon>Pythiales</taxon>
        <taxon>Pythiaceae</taxon>
        <taxon>Pythium</taxon>
    </lineage>
</organism>
<evidence type="ECO:0000256" key="1">
    <source>
        <dbReference type="SAM" id="MobiDB-lite"/>
    </source>
</evidence>
<feature type="region of interest" description="Disordered" evidence="1">
    <location>
        <begin position="374"/>
        <end position="398"/>
    </location>
</feature>
<feature type="compositionally biased region" description="Gly residues" evidence="1">
    <location>
        <begin position="485"/>
        <end position="495"/>
    </location>
</feature>
<dbReference type="EMBL" id="JAKCXM010000723">
    <property type="protein sequence ID" value="KAJ0392088.1"/>
    <property type="molecule type" value="Genomic_DNA"/>
</dbReference>
<dbReference type="Gene3D" id="3.60.10.10">
    <property type="entry name" value="Endonuclease/exonuclease/phosphatase"/>
    <property type="match status" value="1"/>
</dbReference>
<keyword evidence="3" id="KW-1185">Reference proteome</keyword>
<comment type="caution">
    <text evidence="2">The sequence shown here is derived from an EMBL/GenBank/DDBJ whole genome shotgun (WGS) entry which is preliminary data.</text>
</comment>
<dbReference type="Proteomes" id="UP001209570">
    <property type="component" value="Unassembled WGS sequence"/>
</dbReference>
<evidence type="ECO:0000313" key="3">
    <source>
        <dbReference type="Proteomes" id="UP001209570"/>
    </source>
</evidence>